<dbReference type="PROSITE" id="PS00895">
    <property type="entry name" value="3_HYDROXYISOBUT_DH"/>
    <property type="match status" value="1"/>
</dbReference>
<evidence type="ECO:0000313" key="7">
    <source>
        <dbReference type="Proteomes" id="UP000247811"/>
    </source>
</evidence>
<dbReference type="GO" id="GO:0016054">
    <property type="term" value="P:organic acid catabolic process"/>
    <property type="evidence" value="ECO:0007669"/>
    <property type="project" value="UniProtKB-ARBA"/>
</dbReference>
<dbReference type="GO" id="GO:0051287">
    <property type="term" value="F:NAD binding"/>
    <property type="evidence" value="ECO:0007669"/>
    <property type="project" value="InterPro"/>
</dbReference>
<name>A0A318GYP3_9BURK</name>
<dbReference type="Proteomes" id="UP000247811">
    <property type="component" value="Unassembled WGS sequence"/>
</dbReference>
<comment type="caution">
    <text evidence="6">The sequence shown here is derived from an EMBL/GenBank/DDBJ whole genome shotgun (WGS) entry which is preliminary data.</text>
</comment>
<dbReference type="Pfam" id="PF03446">
    <property type="entry name" value="NAD_binding_2"/>
    <property type="match status" value="1"/>
</dbReference>
<dbReference type="Gene3D" id="3.40.50.720">
    <property type="entry name" value="NAD(P)-binding Rossmann-like Domain"/>
    <property type="match status" value="1"/>
</dbReference>
<accession>A0A318GYP3</accession>
<evidence type="ECO:0000313" key="6">
    <source>
        <dbReference type="EMBL" id="PXW95184.1"/>
    </source>
</evidence>
<dbReference type="InterPro" id="IPR006115">
    <property type="entry name" value="6PGDH_NADP-bd"/>
</dbReference>
<dbReference type="InterPro" id="IPR008927">
    <property type="entry name" value="6-PGluconate_DH-like_C_sf"/>
</dbReference>
<dbReference type="GO" id="GO:0016491">
    <property type="term" value="F:oxidoreductase activity"/>
    <property type="evidence" value="ECO:0007669"/>
    <property type="project" value="UniProtKB-KW"/>
</dbReference>
<feature type="domain" description="3-hydroxyisobutyrate dehydrogenase-like NAD-binding" evidence="5">
    <location>
        <begin position="166"/>
        <end position="284"/>
    </location>
</feature>
<dbReference type="OrthoDB" id="9777604at2"/>
<dbReference type="GO" id="GO:0050661">
    <property type="term" value="F:NADP binding"/>
    <property type="evidence" value="ECO:0007669"/>
    <property type="project" value="InterPro"/>
</dbReference>
<organism evidence="6 7">
    <name type="scientific">Sphaerotilus hippei</name>
    <dbReference type="NCBI Taxonomy" id="744406"/>
    <lineage>
        <taxon>Bacteria</taxon>
        <taxon>Pseudomonadati</taxon>
        <taxon>Pseudomonadota</taxon>
        <taxon>Betaproteobacteria</taxon>
        <taxon>Burkholderiales</taxon>
        <taxon>Sphaerotilaceae</taxon>
        <taxon>Sphaerotilus</taxon>
    </lineage>
</organism>
<feature type="active site" evidence="3">
    <location>
        <position position="172"/>
    </location>
</feature>
<dbReference type="InterPro" id="IPR002204">
    <property type="entry name" value="3-OH-isobutyrate_DH-rel_CS"/>
</dbReference>
<dbReference type="InterPro" id="IPR029154">
    <property type="entry name" value="HIBADH-like_NADP-bd"/>
</dbReference>
<dbReference type="AlphaFoldDB" id="A0A318GYP3"/>
<keyword evidence="7" id="KW-1185">Reference proteome</keyword>
<evidence type="ECO:0000259" key="4">
    <source>
        <dbReference type="Pfam" id="PF03446"/>
    </source>
</evidence>
<dbReference type="Pfam" id="PF14833">
    <property type="entry name" value="NAD_binding_11"/>
    <property type="match status" value="1"/>
</dbReference>
<feature type="domain" description="6-phosphogluconate dehydrogenase NADP-binding" evidence="4">
    <location>
        <begin position="3"/>
        <end position="158"/>
    </location>
</feature>
<gene>
    <name evidence="6" type="ORF">C7444_11029</name>
</gene>
<sequence>MARIAFLGLGAMGSRMALRLLNADHAVTVWNRSPAACAPLVAAGAQAAATPRSAADGAEFVFSMVRDDEAARHVWLDEVDGAAAALATTALAIECSTLSLDGARSLADALAARGHRLLEAPVSGSLPAVEAGQLVFLPGGEAADLARAAPVLAALGSAAPLLGPVGQGALTKLLINSLLGVQVSLLAEWMAVLKRQGTDVSRLLGAAASTAVWSPVAHRLAASMLAGDFRPQFPVELIAKDFSYALQLGGPAEQPVVAAAQAVFERATRQGLGAQNMSAVAQLYS</sequence>
<dbReference type="PIRSF" id="PIRSF000103">
    <property type="entry name" value="HIBADH"/>
    <property type="match status" value="1"/>
</dbReference>
<protein>
    <submittedName>
        <fullName evidence="6">3-hydroxyisobutyrate dehydrogenase</fullName>
    </submittedName>
</protein>
<dbReference type="InterPro" id="IPR051265">
    <property type="entry name" value="HIBADH-related_NP60_sf"/>
</dbReference>
<evidence type="ECO:0000256" key="3">
    <source>
        <dbReference type="PIRSR" id="PIRSR000103-1"/>
    </source>
</evidence>
<keyword evidence="2" id="KW-0520">NAD</keyword>
<dbReference type="PANTHER" id="PTHR43580">
    <property type="entry name" value="OXIDOREDUCTASE GLYR1-RELATED"/>
    <property type="match status" value="1"/>
</dbReference>
<evidence type="ECO:0000256" key="2">
    <source>
        <dbReference type="ARBA" id="ARBA00023027"/>
    </source>
</evidence>
<dbReference type="SUPFAM" id="SSF51735">
    <property type="entry name" value="NAD(P)-binding Rossmann-fold domains"/>
    <property type="match status" value="1"/>
</dbReference>
<dbReference type="RefSeq" id="WP_110401056.1">
    <property type="nucleotide sequence ID" value="NZ_QJJS01000010.1"/>
</dbReference>
<dbReference type="EMBL" id="QJJS01000010">
    <property type="protein sequence ID" value="PXW95184.1"/>
    <property type="molecule type" value="Genomic_DNA"/>
</dbReference>
<proteinExistence type="predicted"/>
<dbReference type="InterPro" id="IPR015815">
    <property type="entry name" value="HIBADH-related"/>
</dbReference>
<dbReference type="InterPro" id="IPR036291">
    <property type="entry name" value="NAD(P)-bd_dom_sf"/>
</dbReference>
<dbReference type="Gene3D" id="1.10.1040.10">
    <property type="entry name" value="N-(1-d-carboxylethyl)-l-norvaline Dehydrogenase, domain 2"/>
    <property type="match status" value="1"/>
</dbReference>
<evidence type="ECO:0000256" key="1">
    <source>
        <dbReference type="ARBA" id="ARBA00023002"/>
    </source>
</evidence>
<reference evidence="6 7" key="1">
    <citation type="submission" date="2018-05" db="EMBL/GenBank/DDBJ databases">
        <title>Genomic Encyclopedia of Type Strains, Phase IV (KMG-IV): sequencing the most valuable type-strain genomes for metagenomic binning, comparative biology and taxonomic classification.</title>
        <authorList>
            <person name="Goeker M."/>
        </authorList>
    </citation>
    <scope>NUCLEOTIDE SEQUENCE [LARGE SCALE GENOMIC DNA]</scope>
    <source>
        <strain evidence="6 7">DSM 566</strain>
    </source>
</reference>
<evidence type="ECO:0000259" key="5">
    <source>
        <dbReference type="Pfam" id="PF14833"/>
    </source>
</evidence>
<dbReference type="InterPro" id="IPR013328">
    <property type="entry name" value="6PGD_dom2"/>
</dbReference>
<keyword evidence="1" id="KW-0560">Oxidoreductase</keyword>
<dbReference type="PANTHER" id="PTHR43580:SF2">
    <property type="entry name" value="CYTOKINE-LIKE NUCLEAR FACTOR N-PAC"/>
    <property type="match status" value="1"/>
</dbReference>
<dbReference type="SUPFAM" id="SSF48179">
    <property type="entry name" value="6-phosphogluconate dehydrogenase C-terminal domain-like"/>
    <property type="match status" value="1"/>
</dbReference>